<evidence type="ECO:0000313" key="2">
    <source>
        <dbReference type="Proteomes" id="UP000321523"/>
    </source>
</evidence>
<gene>
    <name evidence="1" type="ORF">SAE02_76850</name>
</gene>
<dbReference type="EMBL" id="BJYZ01000098">
    <property type="protein sequence ID" value="GEO43537.1"/>
    <property type="molecule type" value="Genomic_DNA"/>
</dbReference>
<protein>
    <submittedName>
        <fullName evidence="1">Uncharacterized protein</fullName>
    </submittedName>
</protein>
<keyword evidence="2" id="KW-1185">Reference proteome</keyword>
<dbReference type="AlphaFoldDB" id="A0A512E496"/>
<organism evidence="1 2">
    <name type="scientific">Skermanella aerolata</name>
    <dbReference type="NCBI Taxonomy" id="393310"/>
    <lineage>
        <taxon>Bacteria</taxon>
        <taxon>Pseudomonadati</taxon>
        <taxon>Pseudomonadota</taxon>
        <taxon>Alphaproteobacteria</taxon>
        <taxon>Rhodospirillales</taxon>
        <taxon>Azospirillaceae</taxon>
        <taxon>Skermanella</taxon>
    </lineage>
</organism>
<evidence type="ECO:0000313" key="1">
    <source>
        <dbReference type="EMBL" id="GEO43537.1"/>
    </source>
</evidence>
<dbReference type="RefSeq" id="WP_044435650.1">
    <property type="nucleotide sequence ID" value="NZ_BJYZ01000098.1"/>
</dbReference>
<comment type="caution">
    <text evidence="1">The sequence shown here is derived from an EMBL/GenBank/DDBJ whole genome shotgun (WGS) entry which is preliminary data.</text>
</comment>
<sequence length="93" mass="9823">MSIAIGKIRAAAKNLKDHIGGDPGKARDVLQAEGVLTANGKLTKRYSKGTQQMAEYLYTAANGVTVVVSKRPTLKRAAARIAKRTSIGGAKDK</sequence>
<proteinExistence type="predicted"/>
<accession>A0A512E496</accession>
<dbReference type="Proteomes" id="UP000321523">
    <property type="component" value="Unassembled WGS sequence"/>
</dbReference>
<reference evidence="1 2" key="1">
    <citation type="submission" date="2019-07" db="EMBL/GenBank/DDBJ databases">
        <title>Whole genome shotgun sequence of Skermanella aerolata NBRC 106429.</title>
        <authorList>
            <person name="Hosoyama A."/>
            <person name="Uohara A."/>
            <person name="Ohji S."/>
            <person name="Ichikawa N."/>
        </authorList>
    </citation>
    <scope>NUCLEOTIDE SEQUENCE [LARGE SCALE GENOMIC DNA]</scope>
    <source>
        <strain evidence="1 2">NBRC 106429</strain>
    </source>
</reference>
<name>A0A512E496_9PROT</name>